<dbReference type="EMBL" id="JABAHT010000132">
    <property type="protein sequence ID" value="KAF4663846.1"/>
    <property type="molecule type" value="Genomic_DNA"/>
</dbReference>
<sequence length="1172" mass="128782">MASMSALEGAGVTSPGEVLQRMETDEVEPCPSLWQWLLQNWILGKKHLHAETVAKDSIDLGAEVIQGCAGKRVFLRFFYQILTALPPDAVTVHPFHTVAILSLITKTLPGASESTKNLLCALRERCSGSWAPPVEALCKILSATACPQLREELMMHLALALDGQAAGKKPFLAVVKHLGDLTGPGAEVVIDRLFDKNYWDGYSRLLSSPSVKGQRPIQEQLFRAVASMPDKDRPRILPLLLERYFLAEAPEGFKFFARLAGMAEDLELLSRMWEMVSKNHRYRLREDTDGSQRESLKRFMQKCCDKNFPSGITTGLVVDSVSHLEFLLRELWTVDAAGTVEMHLGLMRALLEKGDLLAYFEAFVRNLKSRGVAGLATSERWYKAVSALLVEEEESIRAAVVQQGVEVVRKLTENRGDGGVVERMMGAILEGLRPLEHQVTLVRQLVEDIPQSSCKPLMAAVCAARQRLDGWRLPTEEADREDFDGKIDKLGHSADSLLVGVLASLASSQYDDEIMRKCLVRKLRRHWKTGASEPIWRNDLSPNLHAIVAAAEEDTIMEIADIIVDDDLPFEWRSWPEALSLAVGEKVLQNGGTREVVGKALADSAGTSFVYLSLKPFASEDLPDYLLPLDDGAVPVGRVELLSGINQKDMRSPSPLAPSLRWSEAHQSALADVIASSPMEAAAGACAFMLRSHHQSSAARAKSLQRLIQVPEDWLTQGSLRIPVEELSSTTMTLLAKIFELAGTECREVCQIVVPGERSSVDDEAVARLIGAALTNEIPLEWPPSSGGVSESLLAASLAKESPEVLLHLLGRKDCSAERLFEEVVSVTCHAMSRCQGVWWLPKGLLLSVKEGSPSEGAARPSSVDAAVDKCWAALAKAGERQSPRSGLFDLMVPSLQRESLHSDRSGSRISALLYGIAVTIEEALYHQITERDVEILLAAMATLGDDEFCSERCRVLLSLHHALVPTAAPNGLAVCSLYGAMVRLGIRLLEEDLSKDSSLYGFALLWSVLSSAPPEWLVSTLGLVGVRATSALRSAGKRKRSEEEELSWIPYLARYLEKLKRAVPTPALRKYSPIIAAELISRYWSGNKKQRTAVGGENLADDKVDEVIASSLYPLLCEGSTGTKQHAGEATSYKSDDVLHLFASAGSDSSREKVKRMLQMYNQRFRYKGRV</sequence>
<proteinExistence type="predicted"/>
<comment type="caution">
    <text evidence="1">The sequence shown here is derived from an EMBL/GenBank/DDBJ whole genome shotgun (WGS) entry which is preliminary data.</text>
</comment>
<evidence type="ECO:0000313" key="1">
    <source>
        <dbReference type="EMBL" id="KAF4663846.1"/>
    </source>
</evidence>
<dbReference type="OrthoDB" id="10476582at2759"/>
<dbReference type="Proteomes" id="UP000570595">
    <property type="component" value="Unassembled WGS sequence"/>
</dbReference>
<accession>A0A7J6LXE5</accession>
<gene>
    <name evidence="1" type="primary">HELZ2_1</name>
    <name evidence="1" type="ORF">FOZ61_001330</name>
</gene>
<organism evidence="1 2">
    <name type="scientific">Perkinsus olseni</name>
    <name type="common">Perkinsus atlanticus</name>
    <dbReference type="NCBI Taxonomy" id="32597"/>
    <lineage>
        <taxon>Eukaryota</taxon>
        <taxon>Sar</taxon>
        <taxon>Alveolata</taxon>
        <taxon>Perkinsozoa</taxon>
        <taxon>Perkinsea</taxon>
        <taxon>Perkinsida</taxon>
        <taxon>Perkinsidae</taxon>
        <taxon>Perkinsus</taxon>
    </lineage>
</organism>
<name>A0A7J6LXE5_PEROL</name>
<dbReference type="AlphaFoldDB" id="A0A7J6LXE5"/>
<reference evidence="1 2" key="1">
    <citation type="submission" date="2020-04" db="EMBL/GenBank/DDBJ databases">
        <title>Perkinsus olseni comparative genomics.</title>
        <authorList>
            <person name="Bogema D.R."/>
        </authorList>
    </citation>
    <scope>NUCLEOTIDE SEQUENCE [LARGE SCALE GENOMIC DNA]</scope>
    <source>
        <strain evidence="1">ATCC PRA-179</strain>
    </source>
</reference>
<evidence type="ECO:0000313" key="2">
    <source>
        <dbReference type="Proteomes" id="UP000570595"/>
    </source>
</evidence>
<protein>
    <submittedName>
        <fullName evidence="1">DIS3 mitotic control</fullName>
    </submittedName>
</protein>